<organism evidence="1 2">
    <name type="scientific">Streblomastix strix</name>
    <dbReference type="NCBI Taxonomy" id="222440"/>
    <lineage>
        <taxon>Eukaryota</taxon>
        <taxon>Metamonada</taxon>
        <taxon>Preaxostyla</taxon>
        <taxon>Oxymonadida</taxon>
        <taxon>Streblomastigidae</taxon>
        <taxon>Streblomastix</taxon>
    </lineage>
</organism>
<gene>
    <name evidence="1" type="ORF">EZS28_049017</name>
</gene>
<proteinExistence type="predicted"/>
<dbReference type="AlphaFoldDB" id="A0A5J4TAQ0"/>
<name>A0A5J4TAQ0_9EUKA</name>
<comment type="caution">
    <text evidence="1">The sequence shown here is derived from an EMBL/GenBank/DDBJ whole genome shotgun (WGS) entry which is preliminary data.</text>
</comment>
<evidence type="ECO:0000313" key="1">
    <source>
        <dbReference type="EMBL" id="KAA6355456.1"/>
    </source>
</evidence>
<dbReference type="Proteomes" id="UP000324800">
    <property type="component" value="Unassembled WGS sequence"/>
</dbReference>
<reference evidence="1 2" key="1">
    <citation type="submission" date="2019-03" db="EMBL/GenBank/DDBJ databases">
        <title>Single cell metagenomics reveals metabolic interactions within the superorganism composed of flagellate Streblomastix strix and complex community of Bacteroidetes bacteria on its surface.</title>
        <authorList>
            <person name="Treitli S.C."/>
            <person name="Kolisko M."/>
            <person name="Husnik F."/>
            <person name="Keeling P."/>
            <person name="Hampl V."/>
        </authorList>
    </citation>
    <scope>NUCLEOTIDE SEQUENCE [LARGE SCALE GENOMIC DNA]</scope>
    <source>
        <strain evidence="1">ST1C</strain>
    </source>
</reference>
<accession>A0A5J4TAQ0</accession>
<protein>
    <recommendedName>
        <fullName evidence="3">DDE-1 domain-containing protein</fullName>
    </recommendedName>
</protein>
<evidence type="ECO:0008006" key="3">
    <source>
        <dbReference type="Google" id="ProtNLM"/>
    </source>
</evidence>
<dbReference type="EMBL" id="SNRW01034588">
    <property type="protein sequence ID" value="KAA6355456.1"/>
    <property type="molecule type" value="Genomic_DNA"/>
</dbReference>
<evidence type="ECO:0000313" key="2">
    <source>
        <dbReference type="Proteomes" id="UP000324800"/>
    </source>
</evidence>
<sequence>MLFVAGKPDKQALLLNGILQDANVVILCSEAGNFNAELFMEWVQLCLFPYVKERRKTSQSKRAVLLLENCAIHLLTRFKRNILHTIYLYQPSHKTRQDFHNLAIYSLQYIQKERQQLKRRNYKIDIQNRMHTISLMHMVRLHHLVLRKLHLKWLVSGTK</sequence>